<dbReference type="HOGENOM" id="CLU_047796_0_0_2"/>
<dbReference type="InParanoid" id="D7DRA9"/>
<dbReference type="eggNOG" id="arCOG06786">
    <property type="taxonomic scope" value="Archaea"/>
</dbReference>
<organism evidence="2 3">
    <name type="scientific">Methanococcus voltae (strain ATCC BAA-1334 / A3)</name>
    <dbReference type="NCBI Taxonomy" id="456320"/>
    <lineage>
        <taxon>Archaea</taxon>
        <taxon>Methanobacteriati</taxon>
        <taxon>Methanobacteriota</taxon>
        <taxon>Methanomada group</taxon>
        <taxon>Methanococci</taxon>
        <taxon>Methanococcales</taxon>
        <taxon>Methanococcaceae</taxon>
        <taxon>Methanococcus</taxon>
    </lineage>
</organism>
<feature type="domain" description="Replication-associated protein ORF2/G2P" evidence="1">
    <location>
        <begin position="248"/>
        <end position="378"/>
    </location>
</feature>
<sequence>MVVKLVKISNGGYVSSLELKRINDIILSQLTNEFTIKDIVNMYSNKYDDCNNNAIAQKTRRLLNNHIESGVFTVRNALKNKKIYKFKDVFVPASAGDTNTSLLFYSTSMKNSNHIEKQKKNNNKYNTNVNKPTITPDQIRVMAGIVNNPQIKSLKKERFKSILHLNCKHMLNEEDRTELLENFKEYIIKASSQNLVLERTRYHKNKPKYITFPYLTRFTNSKQLKRQLAQYNCIFEQKAIKYNRGVHLTLTTDPKLFRNIYEANKHFSKAFNRFMSFLSKRNKDVNGKSRRPVYLAAYEYTKSGLCHAHILIFGKKYLLDQRVITQEWSRCGQGQIAHIYSIRRDGINWIYGRARPEEIQTGEYKNANEYLKKYLVKSLYSELDGSMYWAMNKRFFTFSKSLKPAMMKRPKPEKYYKFVGIWTDEEFTDEINQAFKTGIPYDEIKKIHWKNLNNGLSCG</sequence>
<dbReference type="InterPro" id="IPR056906">
    <property type="entry name" value="ORF2/G2P_dom"/>
</dbReference>
<dbReference type="KEGG" id="mvo:Mvol_0009"/>
<dbReference type="STRING" id="456320.Mvol_0009"/>
<keyword evidence="3" id="KW-1185">Reference proteome</keyword>
<dbReference type="Pfam" id="PF23343">
    <property type="entry name" value="REP_ORF2-G2P"/>
    <property type="match status" value="1"/>
</dbReference>
<evidence type="ECO:0000313" key="3">
    <source>
        <dbReference type="Proteomes" id="UP000007722"/>
    </source>
</evidence>
<accession>D7DRA9</accession>
<evidence type="ECO:0000259" key="1">
    <source>
        <dbReference type="Pfam" id="PF23343"/>
    </source>
</evidence>
<proteinExistence type="predicted"/>
<reference evidence="2 3" key="1">
    <citation type="submission" date="2010-05" db="EMBL/GenBank/DDBJ databases">
        <title>Complete sequence of Methanococcus voltae A3.</title>
        <authorList>
            <consortium name="US DOE Joint Genome Institute"/>
            <person name="Lucas S."/>
            <person name="Copeland A."/>
            <person name="Lapidus A."/>
            <person name="Cheng J.-F."/>
            <person name="Bruce D."/>
            <person name="Goodwin L."/>
            <person name="Pitluck S."/>
            <person name="Lowry S."/>
            <person name="Clum A."/>
            <person name="Land M."/>
            <person name="Hauser L."/>
            <person name="Kyrpides N."/>
            <person name="Mikhailova N."/>
            <person name="Whitman W.B."/>
            <person name="Woyke T."/>
        </authorList>
    </citation>
    <scope>NUCLEOTIDE SEQUENCE [LARGE SCALE GENOMIC DNA]</scope>
    <source>
        <strain evidence="3">ATCC BAA-1334 / A3</strain>
    </source>
</reference>
<dbReference type="AlphaFoldDB" id="D7DRA9"/>
<dbReference type="Proteomes" id="UP000007722">
    <property type="component" value="Chromosome"/>
</dbReference>
<protein>
    <recommendedName>
        <fullName evidence="1">Replication-associated protein ORF2/G2P domain-containing protein</fullName>
    </recommendedName>
</protein>
<gene>
    <name evidence="2" type="ordered locus">Mvol_0009</name>
</gene>
<dbReference type="EMBL" id="CP002057">
    <property type="protein sequence ID" value="ADI35669.1"/>
    <property type="molecule type" value="Genomic_DNA"/>
</dbReference>
<evidence type="ECO:0000313" key="2">
    <source>
        <dbReference type="EMBL" id="ADI35669.1"/>
    </source>
</evidence>
<name>D7DRA9_METV3</name>